<feature type="transmembrane region" description="Helical" evidence="1">
    <location>
        <begin position="150"/>
        <end position="168"/>
    </location>
</feature>
<evidence type="ECO:0000313" key="3">
    <source>
        <dbReference type="Proteomes" id="UP001597277"/>
    </source>
</evidence>
<name>A0ABW4L6I9_9MICO</name>
<evidence type="ECO:0000313" key="2">
    <source>
        <dbReference type="EMBL" id="MFD1718925.1"/>
    </source>
</evidence>
<accession>A0ABW4L6I9</accession>
<keyword evidence="3" id="KW-1185">Reference proteome</keyword>
<protein>
    <submittedName>
        <fullName evidence="2">Uncharacterized protein</fullName>
    </submittedName>
</protein>
<sequence length="182" mass="19201">MRPWDELRDASREQLAVRAAIVVATVVFVLAATAAAGTWVWDPWLMLVPVVLAIAVAVVPHGALPALLLLYLVWQWVGAAQSSGTWALLGAACMLTVHLAAALAASVPPPARLPAGLWRRYLPRLAAVYGAAVLVWGLVALVTAAGSGGVTAMLIGLTAVLAAVLWHYRWSERVGADRTEGR</sequence>
<proteinExistence type="predicted"/>
<keyword evidence="1" id="KW-0472">Membrane</keyword>
<feature type="transmembrane region" description="Helical" evidence="1">
    <location>
        <begin position="47"/>
        <end position="74"/>
    </location>
</feature>
<keyword evidence="1" id="KW-1133">Transmembrane helix</keyword>
<comment type="caution">
    <text evidence="2">The sequence shown here is derived from an EMBL/GenBank/DDBJ whole genome shotgun (WGS) entry which is preliminary data.</text>
</comment>
<organism evidence="2 3">
    <name type="scientific">Georgenia deserti</name>
    <dbReference type="NCBI Taxonomy" id="2093781"/>
    <lineage>
        <taxon>Bacteria</taxon>
        <taxon>Bacillati</taxon>
        <taxon>Actinomycetota</taxon>
        <taxon>Actinomycetes</taxon>
        <taxon>Micrococcales</taxon>
        <taxon>Bogoriellaceae</taxon>
        <taxon>Georgenia</taxon>
    </lineage>
</organism>
<reference evidence="3" key="1">
    <citation type="journal article" date="2019" name="Int. J. Syst. Evol. Microbiol.">
        <title>The Global Catalogue of Microorganisms (GCM) 10K type strain sequencing project: providing services to taxonomists for standard genome sequencing and annotation.</title>
        <authorList>
            <consortium name="The Broad Institute Genomics Platform"/>
            <consortium name="The Broad Institute Genome Sequencing Center for Infectious Disease"/>
            <person name="Wu L."/>
            <person name="Ma J."/>
        </authorList>
    </citation>
    <scope>NUCLEOTIDE SEQUENCE [LARGE SCALE GENOMIC DNA]</scope>
    <source>
        <strain evidence="3">JCM 17130</strain>
    </source>
</reference>
<dbReference type="EMBL" id="JBHUEE010000007">
    <property type="protein sequence ID" value="MFD1718925.1"/>
    <property type="molecule type" value="Genomic_DNA"/>
</dbReference>
<dbReference type="RefSeq" id="WP_388008183.1">
    <property type="nucleotide sequence ID" value="NZ_JBHUEE010000007.1"/>
</dbReference>
<evidence type="ECO:0000256" key="1">
    <source>
        <dbReference type="SAM" id="Phobius"/>
    </source>
</evidence>
<gene>
    <name evidence="2" type="ORF">ACFSE6_13850</name>
</gene>
<feature type="transmembrane region" description="Helical" evidence="1">
    <location>
        <begin position="125"/>
        <end position="143"/>
    </location>
</feature>
<keyword evidence="1" id="KW-0812">Transmembrane</keyword>
<dbReference type="Proteomes" id="UP001597277">
    <property type="component" value="Unassembled WGS sequence"/>
</dbReference>
<feature type="transmembrane region" description="Helical" evidence="1">
    <location>
        <begin position="86"/>
        <end position="105"/>
    </location>
</feature>
<feature type="transmembrane region" description="Helical" evidence="1">
    <location>
        <begin position="20"/>
        <end position="41"/>
    </location>
</feature>